<name>A0A316G5E4_9RHOB</name>
<reference evidence="2 3" key="1">
    <citation type="submission" date="2018-05" db="EMBL/GenBank/DDBJ databases">
        <title>Genomic Encyclopedia of Type Strains, Phase IV (KMG-IV): sequencing the most valuable type-strain genomes for metagenomic binning, comparative biology and taxonomic classification.</title>
        <authorList>
            <person name="Goeker M."/>
        </authorList>
    </citation>
    <scope>NUCLEOTIDE SEQUENCE [LARGE SCALE GENOMIC DNA]</scope>
    <source>
        <strain evidence="2 3">DSM 103371</strain>
    </source>
</reference>
<keyword evidence="2" id="KW-0808">Transferase</keyword>
<evidence type="ECO:0000259" key="1">
    <source>
        <dbReference type="PROSITE" id="PS51186"/>
    </source>
</evidence>
<keyword evidence="3" id="KW-1185">Reference proteome</keyword>
<dbReference type="CDD" id="cd04301">
    <property type="entry name" value="NAT_SF"/>
    <property type="match status" value="1"/>
</dbReference>
<dbReference type="Gene3D" id="3.40.630.30">
    <property type="match status" value="1"/>
</dbReference>
<dbReference type="SUPFAM" id="SSF55729">
    <property type="entry name" value="Acyl-CoA N-acyltransferases (Nat)"/>
    <property type="match status" value="1"/>
</dbReference>
<proteinExistence type="predicted"/>
<dbReference type="InterPro" id="IPR000182">
    <property type="entry name" value="GNAT_dom"/>
</dbReference>
<gene>
    <name evidence="2" type="ORF">C8D95_105238</name>
</gene>
<evidence type="ECO:0000313" key="2">
    <source>
        <dbReference type="EMBL" id="PWK56171.1"/>
    </source>
</evidence>
<dbReference type="InterPro" id="IPR016181">
    <property type="entry name" value="Acyl_CoA_acyltransferase"/>
</dbReference>
<comment type="caution">
    <text evidence="2">The sequence shown here is derived from an EMBL/GenBank/DDBJ whole genome shotgun (WGS) entry which is preliminary data.</text>
</comment>
<feature type="domain" description="N-acetyltransferase" evidence="1">
    <location>
        <begin position="37"/>
        <end position="181"/>
    </location>
</feature>
<dbReference type="RefSeq" id="WP_109759593.1">
    <property type="nucleotide sequence ID" value="NZ_CP034588.1"/>
</dbReference>
<dbReference type="Pfam" id="PF00583">
    <property type="entry name" value="Acetyltransf_1"/>
    <property type="match status" value="1"/>
</dbReference>
<dbReference type="Proteomes" id="UP000245390">
    <property type="component" value="Unassembled WGS sequence"/>
</dbReference>
<dbReference type="KEGG" id="salo:EF888_17430"/>
<dbReference type="OrthoDB" id="275336at2"/>
<sequence>MTVQKAGTEVEYTVTYLEMDERPTYNWPRLPLGVSAALFKAETPPVWYFLSLYGAVGEDYAWEDMFARPRDEIAAYLARSSLFTLMHKGWPQGFFLLDGPKPSGVTELDYFGLVPEAVGSGLGTWLLKTAILTAWDMAGTEKLIVDTCTLDHPRALALYQKTGFTPVRQETKTRILTRDRDLSRIPS</sequence>
<dbReference type="PROSITE" id="PS51186">
    <property type="entry name" value="GNAT"/>
    <property type="match status" value="1"/>
</dbReference>
<evidence type="ECO:0000313" key="3">
    <source>
        <dbReference type="Proteomes" id="UP000245390"/>
    </source>
</evidence>
<dbReference type="EMBL" id="QGGV01000005">
    <property type="protein sequence ID" value="PWK56171.1"/>
    <property type="molecule type" value="Genomic_DNA"/>
</dbReference>
<dbReference type="AlphaFoldDB" id="A0A316G5E4"/>
<organism evidence="2 3">
    <name type="scientific">Silicimonas algicola</name>
    <dbReference type="NCBI Taxonomy" id="1826607"/>
    <lineage>
        <taxon>Bacteria</taxon>
        <taxon>Pseudomonadati</taxon>
        <taxon>Pseudomonadota</taxon>
        <taxon>Alphaproteobacteria</taxon>
        <taxon>Rhodobacterales</taxon>
        <taxon>Paracoccaceae</taxon>
    </lineage>
</organism>
<accession>A0A316G5E4</accession>
<protein>
    <submittedName>
        <fullName evidence="2">Acetyltransferase (GNAT) family protein</fullName>
    </submittedName>
</protein>
<dbReference type="GO" id="GO:0016747">
    <property type="term" value="F:acyltransferase activity, transferring groups other than amino-acyl groups"/>
    <property type="evidence" value="ECO:0007669"/>
    <property type="project" value="InterPro"/>
</dbReference>